<gene>
    <name evidence="3" type="ORF">Micbo1qcDRAFT_169410</name>
</gene>
<sequence length="61" mass="6359">MVSPDTVRQWGLLIAAAPLALGINALLRPRAALTMIGYRASASPTPSPVTTTKNGKPEQTS</sequence>
<evidence type="ECO:0000313" key="3">
    <source>
        <dbReference type="EMBL" id="KXJ85480.1"/>
    </source>
</evidence>
<dbReference type="InParanoid" id="A0A136IKJ0"/>
<dbReference type="AlphaFoldDB" id="A0A136IKJ0"/>
<feature type="non-terminal residue" evidence="3">
    <location>
        <position position="61"/>
    </location>
</feature>
<reference evidence="4" key="1">
    <citation type="submission" date="2016-02" db="EMBL/GenBank/DDBJ databases">
        <title>Draft genome sequence of Microdochium bolleyi, a fungal endophyte of beachgrass.</title>
        <authorList>
            <consortium name="DOE Joint Genome Institute"/>
            <person name="David A.S."/>
            <person name="May G."/>
            <person name="Haridas S."/>
            <person name="Lim J."/>
            <person name="Wang M."/>
            <person name="Labutti K."/>
            <person name="Lipzen A."/>
            <person name="Barry K."/>
            <person name="Grigoriev I.V."/>
        </authorList>
    </citation>
    <scope>NUCLEOTIDE SEQUENCE [LARGE SCALE GENOMIC DNA]</scope>
    <source>
        <strain evidence="4">J235TASD1</strain>
    </source>
</reference>
<feature type="transmembrane region" description="Helical" evidence="2">
    <location>
        <begin position="6"/>
        <end position="27"/>
    </location>
</feature>
<proteinExistence type="predicted"/>
<keyword evidence="2" id="KW-0812">Transmembrane</keyword>
<keyword evidence="2" id="KW-1133">Transmembrane helix</keyword>
<keyword evidence="4" id="KW-1185">Reference proteome</keyword>
<protein>
    <submittedName>
        <fullName evidence="3">Uncharacterized protein</fullName>
    </submittedName>
</protein>
<dbReference type="EMBL" id="KQ964281">
    <property type="protein sequence ID" value="KXJ85480.1"/>
    <property type="molecule type" value="Genomic_DNA"/>
</dbReference>
<accession>A0A136IKJ0</accession>
<name>A0A136IKJ0_9PEZI</name>
<feature type="region of interest" description="Disordered" evidence="1">
    <location>
        <begin position="38"/>
        <end position="61"/>
    </location>
</feature>
<dbReference type="Proteomes" id="UP000070501">
    <property type="component" value="Unassembled WGS sequence"/>
</dbReference>
<keyword evidence="2" id="KW-0472">Membrane</keyword>
<evidence type="ECO:0000256" key="2">
    <source>
        <dbReference type="SAM" id="Phobius"/>
    </source>
</evidence>
<feature type="compositionally biased region" description="Low complexity" evidence="1">
    <location>
        <begin position="40"/>
        <end position="52"/>
    </location>
</feature>
<evidence type="ECO:0000313" key="4">
    <source>
        <dbReference type="Proteomes" id="UP000070501"/>
    </source>
</evidence>
<organism evidence="3 4">
    <name type="scientific">Microdochium bolleyi</name>
    <dbReference type="NCBI Taxonomy" id="196109"/>
    <lineage>
        <taxon>Eukaryota</taxon>
        <taxon>Fungi</taxon>
        <taxon>Dikarya</taxon>
        <taxon>Ascomycota</taxon>
        <taxon>Pezizomycotina</taxon>
        <taxon>Sordariomycetes</taxon>
        <taxon>Xylariomycetidae</taxon>
        <taxon>Xylariales</taxon>
        <taxon>Microdochiaceae</taxon>
        <taxon>Microdochium</taxon>
    </lineage>
</organism>
<evidence type="ECO:0000256" key="1">
    <source>
        <dbReference type="SAM" id="MobiDB-lite"/>
    </source>
</evidence>